<dbReference type="EMBL" id="CAXIXY010000005">
    <property type="protein sequence ID" value="CAL2089402.1"/>
    <property type="molecule type" value="Genomic_DNA"/>
</dbReference>
<name>A0ABP1ERS2_9FLAO</name>
<proteinExistence type="predicted"/>
<sequence length="129" mass="14941">MVLANNTRLNVDPVWKHYENVEYIEIDFSGLTTDDEIIDYVLKAVDLGMRRPDKSIRAFVYAYQMKTSPRAMRTIKMLGKQVQPKMKKSVIVGASGILSLLMKIYISYTKSNIKYFTDKETAMKYLIND</sequence>
<gene>
    <name evidence="2" type="ORF">T190607A01A_30314</name>
</gene>
<dbReference type="InterPro" id="IPR021866">
    <property type="entry name" value="SpoIIAA-like"/>
</dbReference>
<accession>A0ABP1ERS2</accession>
<evidence type="ECO:0000313" key="2">
    <source>
        <dbReference type="EMBL" id="CAL2089402.1"/>
    </source>
</evidence>
<keyword evidence="1" id="KW-1133">Transmembrane helix</keyword>
<organism evidence="2 3">
    <name type="scientific">Tenacibaculum platacis</name>
    <dbReference type="NCBI Taxonomy" id="3137852"/>
    <lineage>
        <taxon>Bacteria</taxon>
        <taxon>Pseudomonadati</taxon>
        <taxon>Bacteroidota</taxon>
        <taxon>Flavobacteriia</taxon>
        <taxon>Flavobacteriales</taxon>
        <taxon>Flavobacteriaceae</taxon>
        <taxon>Tenacibaculum</taxon>
    </lineage>
</organism>
<keyword evidence="1" id="KW-0472">Membrane</keyword>
<dbReference type="Pfam" id="PF11964">
    <property type="entry name" value="SpoIIAA-like"/>
    <property type="match status" value="1"/>
</dbReference>
<comment type="caution">
    <text evidence="2">The sequence shown here is derived from an EMBL/GenBank/DDBJ whole genome shotgun (WGS) entry which is preliminary data.</text>
</comment>
<protein>
    <submittedName>
        <fullName evidence="2">Uncharacterized protein</fullName>
    </submittedName>
</protein>
<feature type="transmembrane region" description="Helical" evidence="1">
    <location>
        <begin position="90"/>
        <end position="108"/>
    </location>
</feature>
<keyword evidence="3" id="KW-1185">Reference proteome</keyword>
<keyword evidence="1" id="KW-0812">Transmembrane</keyword>
<dbReference type="Proteomes" id="UP001497416">
    <property type="component" value="Unassembled WGS sequence"/>
</dbReference>
<dbReference type="RefSeq" id="WP_348712705.1">
    <property type="nucleotide sequence ID" value="NZ_CAXIXW010000012.1"/>
</dbReference>
<evidence type="ECO:0000256" key="1">
    <source>
        <dbReference type="SAM" id="Phobius"/>
    </source>
</evidence>
<evidence type="ECO:0000313" key="3">
    <source>
        <dbReference type="Proteomes" id="UP001497416"/>
    </source>
</evidence>
<reference evidence="2 3" key="1">
    <citation type="submission" date="2024-05" db="EMBL/GenBank/DDBJ databases">
        <authorList>
            <person name="Duchaud E."/>
        </authorList>
    </citation>
    <scope>NUCLEOTIDE SEQUENCE [LARGE SCALE GENOMIC DNA]</scope>
    <source>
        <strain evidence="2">Ena-SAMPLE-TAB-13-05-2024-13:56:06:370-140302</strain>
    </source>
</reference>